<proteinExistence type="predicted"/>
<feature type="compositionally biased region" description="Basic and acidic residues" evidence="2">
    <location>
        <begin position="98"/>
        <end position="114"/>
    </location>
</feature>
<dbReference type="PANTHER" id="PTHR39160">
    <property type="entry name" value="CELL WALL-BINDING PROTEIN YOCH"/>
    <property type="match status" value="1"/>
</dbReference>
<gene>
    <name evidence="4" type="ORF">JZO69_04085</name>
</gene>
<protein>
    <submittedName>
        <fullName evidence="4">3D domain-containing protein</fullName>
    </submittedName>
</protein>
<dbReference type="RefSeq" id="WP_207111624.1">
    <property type="nucleotide sequence ID" value="NZ_JAFLWD010000009.1"/>
</dbReference>
<evidence type="ECO:0000313" key="4">
    <source>
        <dbReference type="EMBL" id="MBO0439527.1"/>
    </source>
</evidence>
<keyword evidence="1" id="KW-0732">Signal</keyword>
<evidence type="ECO:0000256" key="2">
    <source>
        <dbReference type="SAM" id="MobiDB-lite"/>
    </source>
</evidence>
<comment type="caution">
    <text evidence="4">The sequence shown here is derived from an EMBL/GenBank/DDBJ whole genome shotgun (WGS) entry which is preliminary data.</text>
</comment>
<sequence>MKKRWLPILFIISCFVTGSVIPVYAAENKSSELESLTSYTVVSEHTAKNFSRSLIHSLAQGEAIQLVKSDILNKEKIEKEKVVKAEAAKKAQAEKVAKEKEAAEKKQAELDKQKAANAKPSGQKMMMEATAYSCNEGFIGGGNLTAMGQDLRVDPMAIAVDPSVIPLGTKLYVEGYGEAIASDTGGAIKGNIIDLHFSDVSQCIEWGRRQVEVTILA</sequence>
<accession>A0ABS3GW84</accession>
<evidence type="ECO:0000313" key="5">
    <source>
        <dbReference type="Proteomes" id="UP000664632"/>
    </source>
</evidence>
<organism evidence="4 5">
    <name type="scientific">Candidatus Enterococcus ikei</name>
    <dbReference type="NCBI Taxonomy" id="2815326"/>
    <lineage>
        <taxon>Bacteria</taxon>
        <taxon>Bacillati</taxon>
        <taxon>Bacillota</taxon>
        <taxon>Bacilli</taxon>
        <taxon>Lactobacillales</taxon>
        <taxon>Enterococcaceae</taxon>
        <taxon>Enterococcus</taxon>
    </lineage>
</organism>
<dbReference type="InterPro" id="IPR010611">
    <property type="entry name" value="3D_dom"/>
</dbReference>
<feature type="region of interest" description="Disordered" evidence="2">
    <location>
        <begin position="98"/>
        <end position="122"/>
    </location>
</feature>
<dbReference type="Gene3D" id="2.40.40.10">
    <property type="entry name" value="RlpA-like domain"/>
    <property type="match status" value="1"/>
</dbReference>
<evidence type="ECO:0000256" key="1">
    <source>
        <dbReference type="ARBA" id="ARBA00022729"/>
    </source>
</evidence>
<feature type="domain" description="3D" evidence="3">
    <location>
        <begin position="157"/>
        <end position="216"/>
    </location>
</feature>
<keyword evidence="5" id="KW-1185">Reference proteome</keyword>
<name>A0ABS3GW84_9ENTE</name>
<dbReference type="PANTHER" id="PTHR39160:SF6">
    <property type="entry name" value="CELL WALL-BINDING PROTEIN YOCH"/>
    <property type="match status" value="1"/>
</dbReference>
<dbReference type="EMBL" id="JAFLWD010000009">
    <property type="protein sequence ID" value="MBO0439527.1"/>
    <property type="molecule type" value="Genomic_DNA"/>
</dbReference>
<dbReference type="Pfam" id="PF06725">
    <property type="entry name" value="3D"/>
    <property type="match status" value="1"/>
</dbReference>
<dbReference type="SUPFAM" id="SSF50685">
    <property type="entry name" value="Barwin-like endoglucanases"/>
    <property type="match status" value="1"/>
</dbReference>
<dbReference type="InterPro" id="IPR051933">
    <property type="entry name" value="Resuscitation_pf_RpfB"/>
</dbReference>
<evidence type="ECO:0000259" key="3">
    <source>
        <dbReference type="Pfam" id="PF06725"/>
    </source>
</evidence>
<dbReference type="InterPro" id="IPR036908">
    <property type="entry name" value="RlpA-like_sf"/>
</dbReference>
<reference evidence="4 5" key="1">
    <citation type="submission" date="2021-03" db="EMBL/GenBank/DDBJ databases">
        <title>Enterococcal diversity collection.</title>
        <authorList>
            <person name="Gilmore M.S."/>
            <person name="Schwartzman J."/>
            <person name="Van Tyne D."/>
            <person name="Martin M."/>
            <person name="Earl A.M."/>
            <person name="Manson A.L."/>
            <person name="Straub T."/>
            <person name="Salamzade R."/>
            <person name="Saavedra J."/>
            <person name="Lebreton F."/>
            <person name="Prichula J."/>
            <person name="Schaufler K."/>
            <person name="Gaca A."/>
            <person name="Sgardioli B."/>
            <person name="Wagenaar J."/>
            <person name="Strong T."/>
        </authorList>
    </citation>
    <scope>NUCLEOTIDE SEQUENCE [LARGE SCALE GENOMIC DNA]</scope>
    <source>
        <strain evidence="4 5">DIV0869a</strain>
    </source>
</reference>
<dbReference type="CDD" id="cd22786">
    <property type="entry name" value="DPBB_YuiC-like"/>
    <property type="match status" value="1"/>
</dbReference>
<dbReference type="Proteomes" id="UP000664632">
    <property type="component" value="Unassembled WGS sequence"/>
</dbReference>